<evidence type="ECO:0000313" key="1">
    <source>
        <dbReference type="EMBL" id="CAA9386859.1"/>
    </source>
</evidence>
<sequence>MVLLVRDLQPGLVVVERLALASHRRPASRRRGLQGRRHR</sequence>
<organism evidence="1">
    <name type="scientific">uncultured Quadrisphaera sp</name>
    <dbReference type="NCBI Taxonomy" id="904978"/>
    <lineage>
        <taxon>Bacteria</taxon>
        <taxon>Bacillati</taxon>
        <taxon>Actinomycetota</taxon>
        <taxon>Actinomycetes</taxon>
        <taxon>Kineosporiales</taxon>
        <taxon>Kineosporiaceae</taxon>
        <taxon>Quadrisphaera</taxon>
        <taxon>environmental samples</taxon>
    </lineage>
</organism>
<proteinExistence type="predicted"/>
<gene>
    <name evidence="1" type="ORF">AVDCRST_MAG35-174</name>
</gene>
<dbReference type="EMBL" id="CADCUY010000034">
    <property type="protein sequence ID" value="CAA9386859.1"/>
    <property type="molecule type" value="Genomic_DNA"/>
</dbReference>
<accession>A0A6J4NJS2</accession>
<name>A0A6J4NJS2_9ACTN</name>
<protein>
    <submittedName>
        <fullName evidence="1">Uncharacterized protein</fullName>
    </submittedName>
</protein>
<reference evidence="1" key="1">
    <citation type="submission" date="2020-02" db="EMBL/GenBank/DDBJ databases">
        <authorList>
            <person name="Meier V. D."/>
        </authorList>
    </citation>
    <scope>NUCLEOTIDE SEQUENCE</scope>
    <source>
        <strain evidence="1">AVDCRST_MAG35</strain>
    </source>
</reference>
<dbReference type="AlphaFoldDB" id="A0A6J4NJS2"/>